<protein>
    <submittedName>
        <fullName evidence="2">ATP-dependent RNA helicase</fullName>
    </submittedName>
</protein>
<accession>A0AC34GD36</accession>
<sequence>MNKYSPTVLSHAFGYNVSMLDFRSSTWMNLPDLKTDINEFELPWQLLQNAKNMGIKKLTSCQSAFMTHFFQGNRSIDYILHTPHLSGLTSGVAFCMIKYVMDYYEYDHTRPRTLSPMIIVMCEKDDAVNRTYNIFSQISVASGVSVYNLRQRTWQTNIERCGNCDILVATPFLIADLISANKTNIERCGNCDILVATPFLIADLISANKINLNRIRFIFVDWADKVYNAFQLPSTTNLVRYLGERNNAVRILGCEHLYESRREYFAESCRDLPVEIRVQQ</sequence>
<dbReference type="WBParaSite" id="ES5_v2.g27438.t1">
    <property type="protein sequence ID" value="ES5_v2.g27438.t1"/>
    <property type="gene ID" value="ES5_v2.g27438"/>
</dbReference>
<proteinExistence type="predicted"/>
<evidence type="ECO:0000313" key="1">
    <source>
        <dbReference type="Proteomes" id="UP000887579"/>
    </source>
</evidence>
<dbReference type="Proteomes" id="UP000887579">
    <property type="component" value="Unplaced"/>
</dbReference>
<name>A0AC34GD36_9BILA</name>
<evidence type="ECO:0000313" key="2">
    <source>
        <dbReference type="WBParaSite" id="ES5_v2.g27438.t1"/>
    </source>
</evidence>
<reference evidence="2" key="1">
    <citation type="submission" date="2022-11" db="UniProtKB">
        <authorList>
            <consortium name="WormBaseParasite"/>
        </authorList>
    </citation>
    <scope>IDENTIFICATION</scope>
</reference>
<organism evidence="1 2">
    <name type="scientific">Panagrolaimus sp. ES5</name>
    <dbReference type="NCBI Taxonomy" id="591445"/>
    <lineage>
        <taxon>Eukaryota</taxon>
        <taxon>Metazoa</taxon>
        <taxon>Ecdysozoa</taxon>
        <taxon>Nematoda</taxon>
        <taxon>Chromadorea</taxon>
        <taxon>Rhabditida</taxon>
        <taxon>Tylenchina</taxon>
        <taxon>Panagrolaimomorpha</taxon>
        <taxon>Panagrolaimoidea</taxon>
        <taxon>Panagrolaimidae</taxon>
        <taxon>Panagrolaimus</taxon>
    </lineage>
</organism>